<dbReference type="InterPro" id="IPR021374">
    <property type="entry name" value="DUF2996"/>
</dbReference>
<dbReference type="PATRIC" id="fig|1641812.3.peg.1146"/>
<proteinExistence type="predicted"/>
<accession>A0A0F6RK31</accession>
<dbReference type="HOGENOM" id="CLU_093094_1_1_3"/>
<organism evidence="2 3">
    <name type="scientific">Microcystis aeruginosa NIES-2549</name>
    <dbReference type="NCBI Taxonomy" id="1641812"/>
    <lineage>
        <taxon>Bacteria</taxon>
        <taxon>Bacillati</taxon>
        <taxon>Cyanobacteriota</taxon>
        <taxon>Cyanophyceae</taxon>
        <taxon>Oscillatoriophycideae</taxon>
        <taxon>Chroococcales</taxon>
        <taxon>Microcystaceae</taxon>
        <taxon>Microcystis</taxon>
    </lineage>
</organism>
<dbReference type="PANTHER" id="PTHR36341">
    <property type="entry name" value="DUF2996 FAMILY PROTEIN"/>
    <property type="match status" value="1"/>
</dbReference>
<dbReference type="PANTHER" id="PTHR36341:SF3">
    <property type="entry name" value="DUF2996 FAMILY PROTEIN"/>
    <property type="match status" value="1"/>
</dbReference>
<evidence type="ECO:0008006" key="4">
    <source>
        <dbReference type="Google" id="ProtNLM"/>
    </source>
</evidence>
<dbReference type="EMBL" id="CP011304">
    <property type="protein sequence ID" value="AKE63465.1"/>
    <property type="molecule type" value="Genomic_DNA"/>
</dbReference>
<dbReference type="Proteomes" id="UP000034103">
    <property type="component" value="Chromosome"/>
</dbReference>
<gene>
    <name evidence="2" type="ORF">MYAER_1107</name>
</gene>
<dbReference type="AlphaFoldDB" id="A0A0F6RK31"/>
<sequence>MAEETTTPATPAAEAEKPAQPAAAKKPKEPTVEEKPFAEFIEQHFQPALAAALQKLGIADMKLSFKQDKIAVQGFSSSPCWQLSGNWLGGMRQFSIYFLEENINGKKAFSQAEGGAQPSTLESFMIDERKVSLDLLLFYTLQRLNGQKWLTRN</sequence>
<evidence type="ECO:0000313" key="3">
    <source>
        <dbReference type="Proteomes" id="UP000034103"/>
    </source>
</evidence>
<dbReference type="Pfam" id="PF11210">
    <property type="entry name" value="DUF2996"/>
    <property type="match status" value="1"/>
</dbReference>
<reference evidence="2 3" key="1">
    <citation type="journal article" date="2015" name="Genome Announc.">
        <title>Complete Genome Sequence of Microcystis aeruginosa NIES-2549, a Bloom-Forming Cyanobacterium from Lake Kasumigaura, Japan.</title>
        <authorList>
            <person name="Yamaguchi H."/>
            <person name="Suzuki S."/>
            <person name="Tanabe Y."/>
            <person name="Osana Y."/>
            <person name="Shimura Y."/>
            <person name="Ishida K."/>
            <person name="Kawachi M."/>
        </authorList>
    </citation>
    <scope>NUCLEOTIDE SEQUENCE [LARGE SCALE GENOMIC DNA]</scope>
    <source>
        <strain evidence="2 3">NIES-2549</strain>
    </source>
</reference>
<feature type="region of interest" description="Disordered" evidence="1">
    <location>
        <begin position="1"/>
        <end position="33"/>
    </location>
</feature>
<evidence type="ECO:0000256" key="1">
    <source>
        <dbReference type="SAM" id="MobiDB-lite"/>
    </source>
</evidence>
<name>A0A0F6RK31_MICAE</name>
<dbReference type="RefSeq" id="WP_046661302.1">
    <property type="nucleotide sequence ID" value="NZ_CP011304.1"/>
</dbReference>
<feature type="compositionally biased region" description="Low complexity" evidence="1">
    <location>
        <begin position="1"/>
        <end position="24"/>
    </location>
</feature>
<protein>
    <recommendedName>
        <fullName evidence="4">DUF2996 domain-containing protein</fullName>
    </recommendedName>
</protein>
<evidence type="ECO:0000313" key="2">
    <source>
        <dbReference type="EMBL" id="AKE63465.1"/>
    </source>
</evidence>